<accession>A0ABW6Y3P7</accession>
<proteinExistence type="predicted"/>
<evidence type="ECO:0000256" key="1">
    <source>
        <dbReference type="SAM" id="MobiDB-lite"/>
    </source>
</evidence>
<feature type="compositionally biased region" description="Low complexity" evidence="1">
    <location>
        <begin position="58"/>
        <end position="77"/>
    </location>
</feature>
<name>A0ABW6Y3P7_9ACTN</name>
<dbReference type="Proteomes" id="UP001602370">
    <property type="component" value="Unassembled WGS sequence"/>
</dbReference>
<protein>
    <submittedName>
        <fullName evidence="2">Uncharacterized protein</fullName>
    </submittedName>
</protein>
<dbReference type="RefSeq" id="WP_359521277.1">
    <property type="nucleotide sequence ID" value="NZ_JBIBDZ010000028.1"/>
</dbReference>
<comment type="caution">
    <text evidence="2">The sequence shown here is derived from an EMBL/GenBank/DDBJ whole genome shotgun (WGS) entry which is preliminary data.</text>
</comment>
<sequence length="270" mass="28902">MNRERERAAFLARAKDYARRHPEDQHQAALVASLDPSWTPPVVIPPGRTLDLTAARASRAAMTLAPPPAASSAPPTADRQGAPAPRARTLNVGAIRERQAAEAAARRPPACPPGAMRFATSDSWRWAYVDSRLPGARSWLRLAASLVAAGPFRSLDVRQGETVGHGGHTSFHQGDGGTVWASIAVDPAACQGAHHVERVIRHELAHVGDELAKLSTVTAAAWWRSLNGDAHREAQAEAFAVAAEDWLRPDTTAEALIAAARAHQAGRRVR</sequence>
<evidence type="ECO:0000313" key="3">
    <source>
        <dbReference type="Proteomes" id="UP001602370"/>
    </source>
</evidence>
<dbReference type="EMBL" id="JBIBDZ010000028">
    <property type="protein sequence ID" value="MFF5924392.1"/>
    <property type="molecule type" value="Genomic_DNA"/>
</dbReference>
<gene>
    <name evidence="2" type="ORF">ACFY8C_39895</name>
</gene>
<reference evidence="2 3" key="1">
    <citation type="submission" date="2024-10" db="EMBL/GenBank/DDBJ databases">
        <title>The Natural Products Discovery Center: Release of the First 8490 Sequenced Strains for Exploring Actinobacteria Biosynthetic Diversity.</title>
        <authorList>
            <person name="Kalkreuter E."/>
            <person name="Kautsar S.A."/>
            <person name="Yang D."/>
            <person name="Bader C.D."/>
            <person name="Teijaro C.N."/>
            <person name="Fluegel L."/>
            <person name="Davis C.M."/>
            <person name="Simpson J.R."/>
            <person name="Lauterbach L."/>
            <person name="Steele A.D."/>
            <person name="Gui C."/>
            <person name="Meng S."/>
            <person name="Li G."/>
            <person name="Viehrig K."/>
            <person name="Ye F."/>
            <person name="Su P."/>
            <person name="Kiefer A.F."/>
            <person name="Nichols A."/>
            <person name="Cepeda A.J."/>
            <person name="Yan W."/>
            <person name="Fan B."/>
            <person name="Jiang Y."/>
            <person name="Adhikari A."/>
            <person name="Zheng C.-J."/>
            <person name="Schuster L."/>
            <person name="Cowan T.M."/>
            <person name="Smanski M.J."/>
            <person name="Chevrette M.G."/>
            <person name="De Carvalho L.P.S."/>
            <person name="Shen B."/>
        </authorList>
    </citation>
    <scope>NUCLEOTIDE SEQUENCE [LARGE SCALE GENOMIC DNA]</scope>
    <source>
        <strain evidence="2 3">NPDC012605</strain>
    </source>
</reference>
<organism evidence="2 3">
    <name type="scientific">Streptomyces flavochromogenes</name>
    <dbReference type="NCBI Taxonomy" id="68199"/>
    <lineage>
        <taxon>Bacteria</taxon>
        <taxon>Bacillati</taxon>
        <taxon>Actinomycetota</taxon>
        <taxon>Actinomycetes</taxon>
        <taxon>Kitasatosporales</taxon>
        <taxon>Streptomycetaceae</taxon>
        <taxon>Streptomyces</taxon>
    </lineage>
</organism>
<evidence type="ECO:0000313" key="2">
    <source>
        <dbReference type="EMBL" id="MFF5924392.1"/>
    </source>
</evidence>
<keyword evidence="3" id="KW-1185">Reference proteome</keyword>
<feature type="region of interest" description="Disordered" evidence="1">
    <location>
        <begin position="58"/>
        <end position="86"/>
    </location>
</feature>